<feature type="transmembrane region" description="Helical" evidence="12">
    <location>
        <begin position="89"/>
        <end position="112"/>
    </location>
</feature>
<evidence type="ECO:0000256" key="4">
    <source>
        <dbReference type="ARBA" id="ARBA00022448"/>
    </source>
</evidence>
<evidence type="ECO:0000256" key="11">
    <source>
        <dbReference type="ARBA" id="ARBA00031636"/>
    </source>
</evidence>
<feature type="transmembrane region" description="Helical" evidence="12">
    <location>
        <begin position="391"/>
        <end position="413"/>
    </location>
</feature>
<evidence type="ECO:0000256" key="8">
    <source>
        <dbReference type="ARBA" id="ARBA00022989"/>
    </source>
</evidence>
<dbReference type="GO" id="GO:0015297">
    <property type="term" value="F:antiporter activity"/>
    <property type="evidence" value="ECO:0007669"/>
    <property type="project" value="UniProtKB-KW"/>
</dbReference>
<keyword evidence="14" id="KW-1185">Reference proteome</keyword>
<keyword evidence="9" id="KW-0406">Ion transport</keyword>
<keyword evidence="6" id="KW-1003">Cell membrane</keyword>
<evidence type="ECO:0000256" key="5">
    <source>
        <dbReference type="ARBA" id="ARBA00022449"/>
    </source>
</evidence>
<comment type="subcellular location">
    <subcellularLocation>
        <location evidence="2">Cell membrane</location>
        <topology evidence="2">Multi-pass membrane protein</topology>
    </subcellularLocation>
</comment>
<evidence type="ECO:0000256" key="9">
    <source>
        <dbReference type="ARBA" id="ARBA00023065"/>
    </source>
</evidence>
<dbReference type="STRING" id="36844.SAMN04488501_10963"/>
<dbReference type="NCBIfam" id="TIGR00797">
    <property type="entry name" value="matE"/>
    <property type="match status" value="1"/>
</dbReference>
<evidence type="ECO:0000256" key="7">
    <source>
        <dbReference type="ARBA" id="ARBA00022692"/>
    </source>
</evidence>
<comment type="caution">
    <text evidence="13">The sequence shown here is derived from an EMBL/GenBank/DDBJ whole genome shotgun (WGS) entry which is preliminary data.</text>
</comment>
<dbReference type="GO" id="GO:0006811">
    <property type="term" value="P:monoatomic ion transport"/>
    <property type="evidence" value="ECO:0007669"/>
    <property type="project" value="UniProtKB-KW"/>
</dbReference>
<keyword evidence="5" id="KW-0050">Antiport</keyword>
<dbReference type="RefSeq" id="WP_052222174.1">
    <property type="nucleotide sequence ID" value="NZ_LHUR01000031.1"/>
</dbReference>
<dbReference type="Pfam" id="PF01554">
    <property type="entry name" value="MatE"/>
    <property type="match status" value="2"/>
</dbReference>
<evidence type="ECO:0000313" key="14">
    <source>
        <dbReference type="Proteomes" id="UP000037043"/>
    </source>
</evidence>
<dbReference type="CDD" id="cd13137">
    <property type="entry name" value="MATE_NorM_like"/>
    <property type="match status" value="1"/>
</dbReference>
<dbReference type="PIRSF" id="PIRSF006603">
    <property type="entry name" value="DinF"/>
    <property type="match status" value="1"/>
</dbReference>
<organism evidence="13 14">
    <name type="scientific">Clostridium homopropionicum DSM 5847</name>
    <dbReference type="NCBI Taxonomy" id="1121318"/>
    <lineage>
        <taxon>Bacteria</taxon>
        <taxon>Bacillati</taxon>
        <taxon>Bacillota</taxon>
        <taxon>Clostridia</taxon>
        <taxon>Eubacteriales</taxon>
        <taxon>Clostridiaceae</taxon>
        <taxon>Clostridium</taxon>
    </lineage>
</organism>
<gene>
    <name evidence="13" type="primary">norM</name>
    <name evidence="13" type="ORF">CLHOM_26910</name>
</gene>
<feature type="transmembrane region" description="Helical" evidence="12">
    <location>
        <begin position="12"/>
        <end position="31"/>
    </location>
</feature>
<reference evidence="14" key="1">
    <citation type="submission" date="2015-08" db="EMBL/GenBank/DDBJ databases">
        <title>Genome sequence of the strict anaerobe Clostridium homopropionicum LuHBu1 (DSM 5847T).</title>
        <authorList>
            <person name="Poehlein A."/>
            <person name="Beck M."/>
            <person name="Schiel-Bengelsdorf B."/>
            <person name="Bengelsdorf F.R."/>
            <person name="Daniel R."/>
            <person name="Duerre P."/>
        </authorList>
    </citation>
    <scope>NUCLEOTIDE SEQUENCE [LARGE SCALE GENOMIC DNA]</scope>
    <source>
        <strain evidence="14">DSM 5847</strain>
    </source>
</reference>
<dbReference type="PANTHER" id="PTHR43298">
    <property type="entry name" value="MULTIDRUG RESISTANCE PROTEIN NORM-RELATED"/>
    <property type="match status" value="1"/>
</dbReference>
<keyword evidence="8 12" id="KW-1133">Transmembrane helix</keyword>
<evidence type="ECO:0000313" key="13">
    <source>
        <dbReference type="EMBL" id="KOA18951.1"/>
    </source>
</evidence>
<dbReference type="InterPro" id="IPR048279">
    <property type="entry name" value="MdtK-like"/>
</dbReference>
<feature type="transmembrane region" description="Helical" evidence="12">
    <location>
        <begin position="132"/>
        <end position="152"/>
    </location>
</feature>
<dbReference type="InterPro" id="IPR002528">
    <property type="entry name" value="MATE_fam"/>
</dbReference>
<feature type="transmembrane region" description="Helical" evidence="12">
    <location>
        <begin position="356"/>
        <end position="379"/>
    </location>
</feature>
<feature type="transmembrane region" description="Helical" evidence="12">
    <location>
        <begin position="196"/>
        <end position="215"/>
    </location>
</feature>
<proteinExistence type="predicted"/>
<evidence type="ECO:0000256" key="6">
    <source>
        <dbReference type="ARBA" id="ARBA00022475"/>
    </source>
</evidence>
<dbReference type="EMBL" id="LHUR01000031">
    <property type="protein sequence ID" value="KOA18951.1"/>
    <property type="molecule type" value="Genomic_DNA"/>
</dbReference>
<keyword evidence="10 12" id="KW-0472">Membrane</keyword>
<evidence type="ECO:0000256" key="12">
    <source>
        <dbReference type="SAM" id="Phobius"/>
    </source>
</evidence>
<dbReference type="AlphaFoldDB" id="A0A0L6Z7K4"/>
<dbReference type="PANTHER" id="PTHR43298:SF4">
    <property type="entry name" value="DRUG_SODIUM ANTIPORTER"/>
    <property type="match status" value="1"/>
</dbReference>
<feature type="transmembrane region" description="Helical" evidence="12">
    <location>
        <begin position="314"/>
        <end position="336"/>
    </location>
</feature>
<keyword evidence="7 12" id="KW-0812">Transmembrane</keyword>
<dbReference type="GO" id="GO:0042910">
    <property type="term" value="F:xenobiotic transmembrane transporter activity"/>
    <property type="evidence" value="ECO:0007669"/>
    <property type="project" value="InterPro"/>
</dbReference>
<comment type="function">
    <text evidence="1">Multidrug efflux pump.</text>
</comment>
<evidence type="ECO:0000256" key="2">
    <source>
        <dbReference type="ARBA" id="ARBA00004651"/>
    </source>
</evidence>
<evidence type="ECO:0000256" key="1">
    <source>
        <dbReference type="ARBA" id="ARBA00003408"/>
    </source>
</evidence>
<feature type="transmembrane region" description="Helical" evidence="12">
    <location>
        <begin position="419"/>
        <end position="439"/>
    </location>
</feature>
<sequence length="449" mass="49553">MLYNVKVIKNVLKLALPAVGEMILYMTIWVFDTMMVGKYGGQTAVSSVGLSSEILYTFVNMLISVGISVGITSLVARRYGAKELSSAEEYATIGFFIGVIIALILSISMFTFSRQILIFGGAKLDVIGLGVMYMRIVSLGLFFNMLTSMMNAVLRGYGNTKTPLIISFIINIINIALDWVLIFGRLGFPELGIKGAAIATATAHICGFIFAITYMKSKSKIKIKPKYIIYLNKRKLTNILTLSIPSSLQEGAFSISRLISTFMIMHIGQTAFAANQITTTIESISFMPGWGFGIAATTLVGHKIGEKNIREAKVYSYTCAALGTVFMGICAITFLIAPNFLISLFIKETEKEVIRLGAFCLMVASVEQIPMAISLILNGSLKGAGDTKTPFIISLISSWGIRLPLMFLFIYILKVSVIYVWWITSIQWIFEGILMIILFNKKFKSFEKS</sequence>
<evidence type="ECO:0000256" key="10">
    <source>
        <dbReference type="ARBA" id="ARBA00023136"/>
    </source>
</evidence>
<dbReference type="InterPro" id="IPR050222">
    <property type="entry name" value="MATE_MdtK"/>
</dbReference>
<dbReference type="PATRIC" id="fig|1121318.3.peg.2704"/>
<protein>
    <recommendedName>
        <fullName evidence="3">Probable multidrug resistance protein NorM</fullName>
    </recommendedName>
    <alternativeName>
        <fullName evidence="11">Multidrug-efflux transporter</fullName>
    </alternativeName>
</protein>
<dbReference type="Proteomes" id="UP000037043">
    <property type="component" value="Unassembled WGS sequence"/>
</dbReference>
<name>A0A0L6Z7K4_9CLOT</name>
<dbReference type="GO" id="GO:0005886">
    <property type="term" value="C:plasma membrane"/>
    <property type="evidence" value="ECO:0007669"/>
    <property type="project" value="UniProtKB-SubCell"/>
</dbReference>
<evidence type="ECO:0000256" key="3">
    <source>
        <dbReference type="ARBA" id="ARBA00020268"/>
    </source>
</evidence>
<feature type="transmembrane region" description="Helical" evidence="12">
    <location>
        <begin position="54"/>
        <end position="77"/>
    </location>
</feature>
<feature type="transmembrane region" description="Helical" evidence="12">
    <location>
        <begin position="164"/>
        <end position="184"/>
    </location>
</feature>
<keyword evidence="4" id="KW-0813">Transport</keyword>
<accession>A0A0L6Z7K4</accession>